<protein>
    <submittedName>
        <fullName evidence="1">Uncharacterized protein</fullName>
    </submittedName>
</protein>
<accession>I0FEU1</accession>
<dbReference type="EMBL" id="CP003449">
    <property type="protein sequence ID" value="AFI31997.1"/>
    <property type="molecule type" value="Genomic_DNA"/>
</dbReference>
<evidence type="ECO:0000313" key="1">
    <source>
        <dbReference type="EMBL" id="AFI31997.1"/>
    </source>
</evidence>
<evidence type="ECO:0000313" key="2">
    <source>
        <dbReference type="Proteomes" id="UP000005212"/>
    </source>
</evidence>
<keyword evidence="1" id="KW-0614">Plasmid</keyword>
<dbReference type="KEGG" id="bcw:Q7M_1240"/>
<geneLocation type="plasmid" evidence="2">
    <name>unnamed23</name>
</geneLocation>
<gene>
    <name evidence="1" type="ordered locus">Q7M_1240</name>
</gene>
<name>I0FEU1_BORCA</name>
<organism evidence="1 2">
    <name type="scientific">Borrelia crocidurae (strain Achema)</name>
    <dbReference type="NCBI Taxonomy" id="1155096"/>
    <lineage>
        <taxon>Bacteria</taxon>
        <taxon>Pseudomonadati</taxon>
        <taxon>Spirochaetota</taxon>
        <taxon>Spirochaetia</taxon>
        <taxon>Spirochaetales</taxon>
        <taxon>Borreliaceae</taxon>
        <taxon>Borrelia</taxon>
    </lineage>
</organism>
<dbReference type="Proteomes" id="UP000005212">
    <property type="component" value="Plasmid unnamed23"/>
</dbReference>
<reference evidence="2" key="2">
    <citation type="submission" date="2012-03" db="EMBL/GenBank/DDBJ databases">
        <title>Complete genome sequence of Borrelia crocidurae.</title>
        <authorList>
            <person name="Elbir H."/>
            <person name="Gimenez G."/>
            <person name="Robert C."/>
            <person name="Raoult D."/>
            <person name="Drancourt M."/>
        </authorList>
    </citation>
    <scope>NUCLEOTIDE SEQUENCE [LARGE SCALE GENOMIC DNA]</scope>
    <source>
        <strain evidence="2">Achema</strain>
        <plasmid evidence="2">unnamed23</plasmid>
    </source>
</reference>
<dbReference type="HOGENOM" id="CLU_3213182_0_0_12"/>
<reference evidence="1 2" key="1">
    <citation type="journal article" date="2012" name="J. Bacteriol.">
        <title>Complete Genome Sequence of Borrelia crocidurae.</title>
        <authorList>
            <person name="Elbir H."/>
            <person name="Gimenez G."/>
            <person name="Robert C."/>
            <person name="Bergstrom S."/>
            <person name="Cutler S."/>
            <person name="Raoult D."/>
            <person name="Drancourt M."/>
        </authorList>
    </citation>
    <scope>NUCLEOTIDE SEQUENCE [LARGE SCALE GENOMIC DNA]</scope>
    <source>
        <strain evidence="1 2">Achema</strain>
        <plasmid evidence="2">unnamed23</plasmid>
    </source>
</reference>
<sequence length="44" mass="5375">MINQKYFMEIKITLNLILKRWQKMILKIKKKQLSFIILLVKIGI</sequence>
<proteinExistence type="predicted"/>
<dbReference type="AlphaFoldDB" id="I0FEU1"/>